<name>A3V7P6_9RHOB</name>
<dbReference type="HOGENOM" id="CLU_2585489_0_0_5"/>
<organism evidence="1 2">
    <name type="scientific">Yoonia vestfoldensis SKA53</name>
    <dbReference type="NCBI Taxonomy" id="314232"/>
    <lineage>
        <taxon>Bacteria</taxon>
        <taxon>Pseudomonadati</taxon>
        <taxon>Pseudomonadota</taxon>
        <taxon>Alphaproteobacteria</taxon>
        <taxon>Rhodobacterales</taxon>
        <taxon>Paracoccaceae</taxon>
        <taxon>Yoonia</taxon>
    </lineage>
</organism>
<accession>A3V7P6</accession>
<dbReference type="Proteomes" id="UP000004507">
    <property type="component" value="Unassembled WGS sequence"/>
</dbReference>
<dbReference type="EMBL" id="AAMS01000007">
    <property type="protein sequence ID" value="EAQ05696.1"/>
    <property type="molecule type" value="Genomic_DNA"/>
</dbReference>
<evidence type="ECO:0000313" key="1">
    <source>
        <dbReference type="EMBL" id="EAQ05696.1"/>
    </source>
</evidence>
<reference evidence="1 2" key="1">
    <citation type="submission" date="2006-01" db="EMBL/GenBank/DDBJ databases">
        <authorList>
            <person name="Hagstrom A."/>
            <person name="Ferriera S."/>
            <person name="Johnson J."/>
            <person name="Kravitz S."/>
            <person name="Halpern A."/>
            <person name="Remington K."/>
            <person name="Beeson K."/>
            <person name="Tran B."/>
            <person name="Rogers Y.-H."/>
            <person name="Friedman R."/>
            <person name="Venter J.C."/>
        </authorList>
    </citation>
    <scope>NUCLEOTIDE SEQUENCE [LARGE SCALE GENOMIC DNA]</scope>
    <source>
        <strain evidence="1 2">SKA53</strain>
    </source>
</reference>
<dbReference type="STRING" id="314232.SKA53_06317"/>
<gene>
    <name evidence="1" type="ORF">SKA53_06317</name>
</gene>
<dbReference type="RefSeq" id="WP_007205216.1">
    <property type="nucleotide sequence ID" value="NZ_CH672414.1"/>
</dbReference>
<keyword evidence="2" id="KW-1185">Reference proteome</keyword>
<dbReference type="AlphaFoldDB" id="A3V7P6"/>
<comment type="caution">
    <text evidence="1">The sequence shown here is derived from an EMBL/GenBank/DDBJ whole genome shotgun (WGS) entry which is preliminary data.</text>
</comment>
<proteinExistence type="predicted"/>
<protein>
    <submittedName>
        <fullName evidence="1">Uncharacterized protein</fullName>
    </submittedName>
</protein>
<evidence type="ECO:0000313" key="2">
    <source>
        <dbReference type="Proteomes" id="UP000004507"/>
    </source>
</evidence>
<sequence>MTTGSAISPKIAMIAASPGKIPNIPKNATPAAISPRCFSLAVCSTALPVCQIALNAAMTHLPSEYYTLAVVCAGQPVTLP</sequence>